<protein>
    <submittedName>
        <fullName evidence="1">Uncharacterized protein</fullName>
    </submittedName>
</protein>
<accession>A0A2P2PMQ3</accession>
<dbReference type="AlphaFoldDB" id="A0A2P2PMQ3"/>
<name>A0A2P2PMQ3_RHIMU</name>
<organism evidence="1">
    <name type="scientific">Rhizophora mucronata</name>
    <name type="common">Asiatic mangrove</name>
    <dbReference type="NCBI Taxonomy" id="61149"/>
    <lineage>
        <taxon>Eukaryota</taxon>
        <taxon>Viridiplantae</taxon>
        <taxon>Streptophyta</taxon>
        <taxon>Embryophyta</taxon>
        <taxon>Tracheophyta</taxon>
        <taxon>Spermatophyta</taxon>
        <taxon>Magnoliopsida</taxon>
        <taxon>eudicotyledons</taxon>
        <taxon>Gunneridae</taxon>
        <taxon>Pentapetalae</taxon>
        <taxon>rosids</taxon>
        <taxon>fabids</taxon>
        <taxon>Malpighiales</taxon>
        <taxon>Rhizophoraceae</taxon>
        <taxon>Rhizophora</taxon>
    </lineage>
</organism>
<dbReference type="EMBL" id="GGEC01075538">
    <property type="protein sequence ID" value="MBX56022.1"/>
    <property type="molecule type" value="Transcribed_RNA"/>
</dbReference>
<proteinExistence type="predicted"/>
<evidence type="ECO:0000313" key="1">
    <source>
        <dbReference type="EMBL" id="MBX56022.1"/>
    </source>
</evidence>
<reference evidence="1" key="1">
    <citation type="submission" date="2018-02" db="EMBL/GenBank/DDBJ databases">
        <title>Rhizophora mucronata_Transcriptome.</title>
        <authorList>
            <person name="Meera S.P."/>
            <person name="Sreeshan A."/>
            <person name="Augustine A."/>
        </authorList>
    </citation>
    <scope>NUCLEOTIDE SEQUENCE</scope>
    <source>
        <tissue evidence="1">Leaf</tissue>
    </source>
</reference>
<sequence>MLLVAVKLRLRMLCTNQDQQIDSNQQVCMDLEPN</sequence>